<dbReference type="Proteomes" id="UP001516400">
    <property type="component" value="Unassembled WGS sequence"/>
</dbReference>
<name>A0ABD2MIS9_9CUCU</name>
<protein>
    <submittedName>
        <fullName evidence="1">Uncharacterized protein</fullName>
    </submittedName>
</protein>
<gene>
    <name evidence="1" type="ORF">HHI36_010443</name>
</gene>
<evidence type="ECO:0000313" key="2">
    <source>
        <dbReference type="Proteomes" id="UP001516400"/>
    </source>
</evidence>
<dbReference type="EMBL" id="JABFTP020000001">
    <property type="protein sequence ID" value="KAL3266263.1"/>
    <property type="molecule type" value="Genomic_DNA"/>
</dbReference>
<accession>A0ABD2MIS9</accession>
<organism evidence="1 2">
    <name type="scientific">Cryptolaemus montrouzieri</name>
    <dbReference type="NCBI Taxonomy" id="559131"/>
    <lineage>
        <taxon>Eukaryota</taxon>
        <taxon>Metazoa</taxon>
        <taxon>Ecdysozoa</taxon>
        <taxon>Arthropoda</taxon>
        <taxon>Hexapoda</taxon>
        <taxon>Insecta</taxon>
        <taxon>Pterygota</taxon>
        <taxon>Neoptera</taxon>
        <taxon>Endopterygota</taxon>
        <taxon>Coleoptera</taxon>
        <taxon>Polyphaga</taxon>
        <taxon>Cucujiformia</taxon>
        <taxon>Coccinelloidea</taxon>
        <taxon>Coccinellidae</taxon>
        <taxon>Scymninae</taxon>
        <taxon>Scymnini</taxon>
        <taxon>Cryptolaemus</taxon>
    </lineage>
</organism>
<reference evidence="1 2" key="1">
    <citation type="journal article" date="2021" name="BMC Biol.">
        <title>Horizontally acquired antibacterial genes associated with adaptive radiation of ladybird beetles.</title>
        <authorList>
            <person name="Li H.S."/>
            <person name="Tang X.F."/>
            <person name="Huang Y.H."/>
            <person name="Xu Z.Y."/>
            <person name="Chen M.L."/>
            <person name="Du X.Y."/>
            <person name="Qiu B.Y."/>
            <person name="Chen P.T."/>
            <person name="Zhang W."/>
            <person name="Slipinski A."/>
            <person name="Escalona H.E."/>
            <person name="Waterhouse R.M."/>
            <person name="Zwick A."/>
            <person name="Pang H."/>
        </authorList>
    </citation>
    <scope>NUCLEOTIDE SEQUENCE [LARGE SCALE GENOMIC DNA]</scope>
    <source>
        <strain evidence="1">SYSU2018</strain>
    </source>
</reference>
<evidence type="ECO:0000313" key="1">
    <source>
        <dbReference type="EMBL" id="KAL3266263.1"/>
    </source>
</evidence>
<dbReference type="AlphaFoldDB" id="A0ABD2MIS9"/>
<proteinExistence type="predicted"/>
<comment type="caution">
    <text evidence="1">The sequence shown here is derived from an EMBL/GenBank/DDBJ whole genome shotgun (WGS) entry which is preliminary data.</text>
</comment>
<sequence length="145" mass="17047">MSAINTPTTVQGNHSLTVLTDHYSVLLGIDLSEKKLSCNSESVLNYRKLIYYSELKNILAEESWEQIYDCESRELAADKQVEKFNHYLALSTVKIKIRKENIKRKPWVTKGLMTSVSIKNELYRQLRINLCDENLKDRYKRNRNF</sequence>
<keyword evidence="2" id="KW-1185">Reference proteome</keyword>